<organism evidence="7 8">
    <name type="scientific">Hymenobacter setariae</name>
    <dbReference type="NCBI Taxonomy" id="2594794"/>
    <lineage>
        <taxon>Bacteria</taxon>
        <taxon>Pseudomonadati</taxon>
        <taxon>Bacteroidota</taxon>
        <taxon>Cytophagia</taxon>
        <taxon>Cytophagales</taxon>
        <taxon>Hymenobacteraceae</taxon>
        <taxon>Hymenobacter</taxon>
    </lineage>
</organism>
<dbReference type="Pfam" id="PF08281">
    <property type="entry name" value="Sigma70_r4_2"/>
    <property type="match status" value="1"/>
</dbReference>
<dbReference type="InterPro" id="IPR013325">
    <property type="entry name" value="RNA_pol_sigma_r2"/>
</dbReference>
<feature type="domain" description="RNA polymerase sigma-70 region 2" evidence="5">
    <location>
        <begin position="42"/>
        <end position="107"/>
    </location>
</feature>
<dbReference type="GO" id="GO:0016987">
    <property type="term" value="F:sigma factor activity"/>
    <property type="evidence" value="ECO:0007669"/>
    <property type="project" value="UniProtKB-KW"/>
</dbReference>
<dbReference type="EMBL" id="VMRJ01000002">
    <property type="protein sequence ID" value="TVT41595.1"/>
    <property type="molecule type" value="Genomic_DNA"/>
</dbReference>
<dbReference type="InterPro" id="IPR007627">
    <property type="entry name" value="RNA_pol_sigma70_r2"/>
</dbReference>
<dbReference type="InterPro" id="IPR036388">
    <property type="entry name" value="WH-like_DNA-bd_sf"/>
</dbReference>
<dbReference type="Proteomes" id="UP000317624">
    <property type="component" value="Unassembled WGS sequence"/>
</dbReference>
<dbReference type="PANTHER" id="PTHR43133:SF46">
    <property type="entry name" value="RNA POLYMERASE SIGMA-70 FACTOR ECF SUBFAMILY"/>
    <property type="match status" value="1"/>
</dbReference>
<keyword evidence="8" id="KW-1185">Reference proteome</keyword>
<evidence type="ECO:0000256" key="2">
    <source>
        <dbReference type="ARBA" id="ARBA00023015"/>
    </source>
</evidence>
<keyword evidence="3" id="KW-0731">Sigma factor</keyword>
<dbReference type="PANTHER" id="PTHR43133">
    <property type="entry name" value="RNA POLYMERASE ECF-TYPE SIGMA FACTO"/>
    <property type="match status" value="1"/>
</dbReference>
<evidence type="ECO:0000313" key="8">
    <source>
        <dbReference type="Proteomes" id="UP000317624"/>
    </source>
</evidence>
<evidence type="ECO:0000313" key="7">
    <source>
        <dbReference type="EMBL" id="TVT41595.1"/>
    </source>
</evidence>
<proteinExistence type="inferred from homology"/>
<dbReference type="InterPro" id="IPR014327">
    <property type="entry name" value="RNA_pol_sigma70_bacteroid"/>
</dbReference>
<evidence type="ECO:0000259" key="5">
    <source>
        <dbReference type="Pfam" id="PF04542"/>
    </source>
</evidence>
<dbReference type="InterPro" id="IPR013249">
    <property type="entry name" value="RNA_pol_sigma70_r4_t2"/>
</dbReference>
<comment type="caution">
    <text evidence="7">The sequence shown here is derived from an EMBL/GenBank/DDBJ whole genome shotgun (WGS) entry which is preliminary data.</text>
</comment>
<dbReference type="SUPFAM" id="SSF88946">
    <property type="entry name" value="Sigma2 domain of RNA polymerase sigma factors"/>
    <property type="match status" value="1"/>
</dbReference>
<feature type="domain" description="RNA polymerase sigma factor 70 region 4 type 2" evidence="6">
    <location>
        <begin position="140"/>
        <end position="190"/>
    </location>
</feature>
<dbReference type="Pfam" id="PF04542">
    <property type="entry name" value="Sigma70_r2"/>
    <property type="match status" value="1"/>
</dbReference>
<dbReference type="AlphaFoldDB" id="A0A558BYJ8"/>
<keyword evidence="4" id="KW-0804">Transcription</keyword>
<sequence>MVFSLVLLALVSSSSPRFYTSWTDAALLDAVALDNWRAFAELYERYWYRVFALAYRKLKSREIAEELVQELFATLWHKRDQQAIAQLEEYLLVAINHRVLTYIRAHRVRAHYADYCRNLVTEATHETEDALAAADLSAAFLRGVELLPKKSREVFRLSRLEHQSVEEIAARLDVTPKAVEYHLTKSLKRLRTYLRDFLVVLAPVLLFIR</sequence>
<evidence type="ECO:0000256" key="3">
    <source>
        <dbReference type="ARBA" id="ARBA00023082"/>
    </source>
</evidence>
<dbReference type="GO" id="GO:0006352">
    <property type="term" value="P:DNA-templated transcription initiation"/>
    <property type="evidence" value="ECO:0007669"/>
    <property type="project" value="InterPro"/>
</dbReference>
<dbReference type="InterPro" id="IPR039425">
    <property type="entry name" value="RNA_pol_sigma-70-like"/>
</dbReference>
<reference evidence="7 8" key="1">
    <citation type="submission" date="2019-07" db="EMBL/GenBank/DDBJ databases">
        <title>Hymenobacter sp. straun FUR1 Genome sequencing and assembly.</title>
        <authorList>
            <person name="Chhetri G."/>
        </authorList>
    </citation>
    <scope>NUCLEOTIDE SEQUENCE [LARGE SCALE GENOMIC DNA]</scope>
    <source>
        <strain evidence="7 8">Fur1</strain>
    </source>
</reference>
<dbReference type="InterPro" id="IPR013324">
    <property type="entry name" value="RNA_pol_sigma_r3/r4-like"/>
</dbReference>
<dbReference type="SUPFAM" id="SSF88659">
    <property type="entry name" value="Sigma3 and sigma4 domains of RNA polymerase sigma factors"/>
    <property type="match status" value="1"/>
</dbReference>
<evidence type="ECO:0000259" key="6">
    <source>
        <dbReference type="Pfam" id="PF08281"/>
    </source>
</evidence>
<dbReference type="GO" id="GO:0003677">
    <property type="term" value="F:DNA binding"/>
    <property type="evidence" value="ECO:0007669"/>
    <property type="project" value="InterPro"/>
</dbReference>
<protein>
    <submittedName>
        <fullName evidence="7">RNA polymerase sigma-70 factor</fullName>
    </submittedName>
</protein>
<evidence type="ECO:0000256" key="1">
    <source>
        <dbReference type="ARBA" id="ARBA00010641"/>
    </source>
</evidence>
<accession>A0A558BYJ8</accession>
<dbReference type="InterPro" id="IPR014284">
    <property type="entry name" value="RNA_pol_sigma-70_dom"/>
</dbReference>
<keyword evidence="2" id="KW-0805">Transcription regulation</keyword>
<name>A0A558BYJ8_9BACT</name>
<dbReference type="Gene3D" id="1.10.10.10">
    <property type="entry name" value="Winged helix-like DNA-binding domain superfamily/Winged helix DNA-binding domain"/>
    <property type="match status" value="1"/>
</dbReference>
<dbReference type="NCBIfam" id="TIGR02937">
    <property type="entry name" value="sigma70-ECF"/>
    <property type="match status" value="1"/>
</dbReference>
<evidence type="ECO:0000256" key="4">
    <source>
        <dbReference type="ARBA" id="ARBA00023163"/>
    </source>
</evidence>
<dbReference type="Gene3D" id="1.10.1740.10">
    <property type="match status" value="1"/>
</dbReference>
<dbReference type="NCBIfam" id="TIGR02985">
    <property type="entry name" value="Sig70_bacteroi1"/>
    <property type="match status" value="1"/>
</dbReference>
<gene>
    <name evidence="7" type="ORF">FNT36_09170</name>
</gene>
<dbReference type="OrthoDB" id="5243766at2"/>
<comment type="similarity">
    <text evidence="1">Belongs to the sigma-70 factor family. ECF subfamily.</text>
</comment>